<evidence type="ECO:0000313" key="2">
    <source>
        <dbReference type="Proteomes" id="UP000001191"/>
    </source>
</evidence>
<dbReference type="Proteomes" id="UP000001191">
    <property type="component" value="Chromosome"/>
</dbReference>
<protein>
    <submittedName>
        <fullName evidence="1">Methyltransferase type 12</fullName>
    </submittedName>
</protein>
<keyword evidence="1" id="KW-0808">Transferase</keyword>
<dbReference type="RefSeq" id="WP_012409772.1">
    <property type="nucleotide sequence ID" value="NC_010628.1"/>
</dbReference>
<dbReference type="GO" id="GO:0008168">
    <property type="term" value="F:methyltransferase activity"/>
    <property type="evidence" value="ECO:0007669"/>
    <property type="project" value="UniProtKB-KW"/>
</dbReference>
<dbReference type="KEGG" id="npu:Npun_F3369"/>
<dbReference type="EMBL" id="CP001037">
    <property type="protein sequence ID" value="ACC81796.1"/>
    <property type="molecule type" value="Genomic_DNA"/>
</dbReference>
<keyword evidence="1" id="KW-0489">Methyltransferase</keyword>
<dbReference type="OrthoDB" id="517750at2"/>
<name>B2J025_NOSP7</name>
<dbReference type="PANTHER" id="PTHR43861:SF6">
    <property type="entry name" value="METHYLTRANSFERASE TYPE 11"/>
    <property type="match status" value="1"/>
</dbReference>
<reference evidence="1 2" key="2">
    <citation type="journal article" date="2013" name="Plant Physiol.">
        <title>A Nostoc punctiforme Sugar Transporter Necessary to Establish a Cyanobacterium-Plant Symbiosis.</title>
        <authorList>
            <person name="Ekman M."/>
            <person name="Picossi S."/>
            <person name="Campbell E.L."/>
            <person name="Meeks J.C."/>
            <person name="Flores E."/>
        </authorList>
    </citation>
    <scope>NUCLEOTIDE SEQUENCE [LARGE SCALE GENOMIC DNA]</scope>
    <source>
        <strain evidence="2">ATCC 29133 / PCC 73102</strain>
    </source>
</reference>
<sequence length="316" mass="36942">MDSVSPELISNNQGYDRSHKQRLECLICNYHVDLNDKSAFSTFFCNVRAFRDEKFPIWRCPTCQTIHCLDVVDIDSYYAKYPFAEAKLTLPFRLCYQNLCQKMIEHGFSKTHSFLDYGCGNGLVVQYLRENGFANAYGYDPYAPKESFGDATVLQRGPFDYILLQDIIEHVEDPHALLSKLDSLLAPGGYLLLGTPNATNIDINRPELSNYYNAVHVPYHIHIYTREVVESLGKQQGWEVVKFFNRGYDDTRWFGLNTRTWNEYQSISDGTFDVIFEEINIWQALKSYRFLFYAFFGYWLSLRTDMTIMFRKKITD</sequence>
<dbReference type="EnsemblBacteria" id="ACC81796">
    <property type="protein sequence ID" value="ACC81796"/>
    <property type="gene ID" value="Npun_F3369"/>
</dbReference>
<dbReference type="STRING" id="63737.Npun_F3369"/>
<dbReference type="Gene3D" id="3.40.50.150">
    <property type="entry name" value="Vaccinia Virus protein VP39"/>
    <property type="match status" value="1"/>
</dbReference>
<dbReference type="InterPro" id="IPR029063">
    <property type="entry name" value="SAM-dependent_MTases_sf"/>
</dbReference>
<dbReference type="AlphaFoldDB" id="B2J025"/>
<reference evidence="2" key="1">
    <citation type="submission" date="2008-04" db="EMBL/GenBank/DDBJ databases">
        <title>Complete sequence of chromosome of Nostoc punctiforme ATCC 29133.</title>
        <authorList>
            <consortium name="US DOE Joint Genome Institute"/>
            <person name="Copeland A."/>
            <person name="Lucas S."/>
            <person name="Lapidus A."/>
            <person name="Glavina del Rio T."/>
            <person name="Dalin E."/>
            <person name="Tice H."/>
            <person name="Pitluck S."/>
            <person name="Chain P."/>
            <person name="Malfatti S."/>
            <person name="Shin M."/>
            <person name="Vergez L."/>
            <person name="Schmutz J."/>
            <person name="Larimer F."/>
            <person name="Land M."/>
            <person name="Hauser L."/>
            <person name="Kyrpides N."/>
            <person name="Kim E."/>
            <person name="Meeks J.C."/>
            <person name="Elhai J."/>
            <person name="Campbell E.L."/>
            <person name="Thiel T."/>
            <person name="Longmire J."/>
            <person name="Potts M."/>
            <person name="Atlas R."/>
        </authorList>
    </citation>
    <scope>NUCLEOTIDE SEQUENCE [LARGE SCALE GENOMIC DNA]</scope>
    <source>
        <strain evidence="2">ATCC 29133 / PCC 73102</strain>
    </source>
</reference>
<dbReference type="PANTHER" id="PTHR43861">
    <property type="entry name" value="TRANS-ACONITATE 2-METHYLTRANSFERASE-RELATED"/>
    <property type="match status" value="1"/>
</dbReference>
<proteinExistence type="predicted"/>
<dbReference type="HOGENOM" id="CLU_879503_0_0_3"/>
<dbReference type="Pfam" id="PF13489">
    <property type="entry name" value="Methyltransf_23"/>
    <property type="match status" value="1"/>
</dbReference>
<accession>B2J025</accession>
<organism evidence="1 2">
    <name type="scientific">Nostoc punctiforme (strain ATCC 29133 / PCC 73102)</name>
    <dbReference type="NCBI Taxonomy" id="63737"/>
    <lineage>
        <taxon>Bacteria</taxon>
        <taxon>Bacillati</taxon>
        <taxon>Cyanobacteriota</taxon>
        <taxon>Cyanophyceae</taxon>
        <taxon>Nostocales</taxon>
        <taxon>Nostocaceae</taxon>
        <taxon>Nostoc</taxon>
    </lineage>
</organism>
<dbReference type="GO" id="GO:0032259">
    <property type="term" value="P:methylation"/>
    <property type="evidence" value="ECO:0007669"/>
    <property type="project" value="UniProtKB-KW"/>
</dbReference>
<dbReference type="eggNOG" id="COG2227">
    <property type="taxonomic scope" value="Bacteria"/>
</dbReference>
<evidence type="ECO:0000313" key="1">
    <source>
        <dbReference type="EMBL" id="ACC81796.1"/>
    </source>
</evidence>
<dbReference type="SUPFAM" id="SSF53335">
    <property type="entry name" value="S-adenosyl-L-methionine-dependent methyltransferases"/>
    <property type="match status" value="1"/>
</dbReference>
<keyword evidence="2" id="KW-1185">Reference proteome</keyword>
<dbReference type="CDD" id="cd02440">
    <property type="entry name" value="AdoMet_MTases"/>
    <property type="match status" value="1"/>
</dbReference>
<gene>
    <name evidence="1" type="ordered locus">Npun_F3369</name>
</gene>